<dbReference type="EMBL" id="SNRW01016450">
    <property type="protein sequence ID" value="KAA6369358.1"/>
    <property type="molecule type" value="Genomic_DNA"/>
</dbReference>
<dbReference type="Gene3D" id="1.25.10.10">
    <property type="entry name" value="Leucine-rich Repeat Variant"/>
    <property type="match status" value="2"/>
</dbReference>
<dbReference type="SUPFAM" id="SSF48371">
    <property type="entry name" value="ARM repeat"/>
    <property type="match status" value="1"/>
</dbReference>
<reference evidence="2 3" key="1">
    <citation type="submission" date="2019-03" db="EMBL/GenBank/DDBJ databases">
        <title>Single cell metagenomics reveals metabolic interactions within the superorganism composed of flagellate Streblomastix strix and complex community of Bacteroidetes bacteria on its surface.</title>
        <authorList>
            <person name="Treitli S.C."/>
            <person name="Kolisko M."/>
            <person name="Husnik F."/>
            <person name="Keeling P."/>
            <person name="Hampl V."/>
        </authorList>
    </citation>
    <scope>NUCLEOTIDE SEQUENCE [LARGE SCALE GENOMIC DNA]</scope>
    <source>
        <strain evidence="2">ST1C</strain>
    </source>
</reference>
<gene>
    <name evidence="2" type="ORF">EZS28_035115</name>
</gene>
<sequence>LKTDGLPEDEQIAVLQQMIFFASRSDEDLRIALDSEGIEIASSLFTKTQNKRIKQLSIGLIGMIGQLGIQDEQNEDWIDLCISLSKLLFSSDNELQRRGKNTLMNLVERNEEVVSNLLQIGILDRAAESLMRIPLSSSQQSSSILSIVSSSSQTSSSSPYSIFVMNILEVLDKVLNCENAVFLKSNKLIQVLEKIKTEANTKEIRKKARNVQDSIIEEGQDNETETQLEQSKESIIKKTQLEKRSETEEKDKNEVLRKMNEISKRMNDHLKSMVNESDLEKLRMIPWIEMCKDLLKPIVSGQEGSINLQRQIEICEYLIEMFKDVDKNDENRKRCIKCGIAKALLNMFENWKLEDIKLEHSEAFFKLTVTSNEEILQLLFTLDPFKGLLNLLEHSNINIQKRGIEAIYNIQFGGTKTTSETEAHPYFDTIASLIGIEKIYEFMKRNNTTKYCKDLSAMIIGNFHRARKIDNIEMRINTRAVKIRQTYFK</sequence>
<dbReference type="InterPro" id="IPR011989">
    <property type="entry name" value="ARM-like"/>
</dbReference>
<evidence type="ECO:0000256" key="1">
    <source>
        <dbReference type="SAM" id="MobiDB-lite"/>
    </source>
</evidence>
<feature type="compositionally biased region" description="Acidic residues" evidence="1">
    <location>
        <begin position="215"/>
        <end position="226"/>
    </location>
</feature>
<proteinExistence type="predicted"/>
<name>A0A5J4UFD6_9EUKA</name>
<dbReference type="Proteomes" id="UP000324800">
    <property type="component" value="Unassembled WGS sequence"/>
</dbReference>
<evidence type="ECO:0000313" key="2">
    <source>
        <dbReference type="EMBL" id="KAA6369358.1"/>
    </source>
</evidence>
<dbReference type="AlphaFoldDB" id="A0A5J4UFD6"/>
<comment type="caution">
    <text evidence="2">The sequence shown here is derived from an EMBL/GenBank/DDBJ whole genome shotgun (WGS) entry which is preliminary data.</text>
</comment>
<evidence type="ECO:0000313" key="3">
    <source>
        <dbReference type="Proteomes" id="UP000324800"/>
    </source>
</evidence>
<organism evidence="2 3">
    <name type="scientific">Streblomastix strix</name>
    <dbReference type="NCBI Taxonomy" id="222440"/>
    <lineage>
        <taxon>Eukaryota</taxon>
        <taxon>Metamonada</taxon>
        <taxon>Preaxostyla</taxon>
        <taxon>Oxymonadida</taxon>
        <taxon>Streblomastigidae</taxon>
        <taxon>Streblomastix</taxon>
    </lineage>
</organism>
<protein>
    <submittedName>
        <fullName evidence="2">Uncharacterized protein</fullName>
    </submittedName>
</protein>
<feature type="region of interest" description="Disordered" evidence="1">
    <location>
        <begin position="215"/>
        <end position="252"/>
    </location>
</feature>
<accession>A0A5J4UFD6</accession>
<dbReference type="InterPro" id="IPR016024">
    <property type="entry name" value="ARM-type_fold"/>
</dbReference>
<feature type="compositionally biased region" description="Basic and acidic residues" evidence="1">
    <location>
        <begin position="230"/>
        <end position="252"/>
    </location>
</feature>
<feature type="non-terminal residue" evidence="2">
    <location>
        <position position="1"/>
    </location>
</feature>